<protein>
    <submittedName>
        <fullName evidence="2">Uncharacterized protein</fullName>
    </submittedName>
</protein>
<dbReference type="AlphaFoldDB" id="A0A318Y3L1"/>
<keyword evidence="3" id="KW-1185">Reference proteome</keyword>
<evidence type="ECO:0000313" key="3">
    <source>
        <dbReference type="Proteomes" id="UP000248132"/>
    </source>
</evidence>
<name>A0A318Y3L1_9FIRM</name>
<evidence type="ECO:0000313" key="2">
    <source>
        <dbReference type="EMBL" id="PYG90158.1"/>
    </source>
</evidence>
<sequence length="178" mass="19385">MKISIEFNATELKDAIISGTLLHLVESVKTADSEARQAVETINGAVPAQQTQAMAQPQQQLNNAAAQPQQQIYNSPIQQPQQMPQQQAYQQQQPVTNQQATPVQFPVQQQPVQGAIPITAPVYTLEQLSVAGTQLVDSGRMAELQQLLSSFGVSSLMQLPKEQYGTFATQLRAMGAKI</sequence>
<proteinExistence type="predicted"/>
<accession>A0A318Y3L1</accession>
<reference evidence="2 3" key="1">
    <citation type="submission" date="2018-06" db="EMBL/GenBank/DDBJ databases">
        <title>Genomic Encyclopedia of Type Strains, Phase I: the one thousand microbial genomes (KMG-I) project.</title>
        <authorList>
            <person name="Kyrpides N."/>
        </authorList>
    </citation>
    <scope>NUCLEOTIDE SEQUENCE [LARGE SCALE GENOMIC DNA]</scope>
    <source>
        <strain evidence="2 3">DSM 19573</strain>
    </source>
</reference>
<evidence type="ECO:0000256" key="1">
    <source>
        <dbReference type="SAM" id="MobiDB-lite"/>
    </source>
</evidence>
<dbReference type="RefSeq" id="WP_207658039.1">
    <property type="nucleotide sequence ID" value="NZ_QKMR01000001.1"/>
</dbReference>
<organism evidence="2 3">
    <name type="scientific">Ruminiclostridium sufflavum DSM 19573</name>
    <dbReference type="NCBI Taxonomy" id="1121337"/>
    <lineage>
        <taxon>Bacteria</taxon>
        <taxon>Bacillati</taxon>
        <taxon>Bacillota</taxon>
        <taxon>Clostridia</taxon>
        <taxon>Eubacteriales</taxon>
        <taxon>Oscillospiraceae</taxon>
        <taxon>Ruminiclostridium</taxon>
    </lineage>
</organism>
<dbReference type="EMBL" id="QKMR01000001">
    <property type="protein sequence ID" value="PYG90158.1"/>
    <property type="molecule type" value="Genomic_DNA"/>
</dbReference>
<comment type="caution">
    <text evidence="2">The sequence shown here is derived from an EMBL/GenBank/DDBJ whole genome shotgun (WGS) entry which is preliminary data.</text>
</comment>
<gene>
    <name evidence="2" type="ORF">LY28_00038</name>
</gene>
<feature type="region of interest" description="Disordered" evidence="1">
    <location>
        <begin position="50"/>
        <end position="69"/>
    </location>
</feature>
<dbReference type="Proteomes" id="UP000248132">
    <property type="component" value="Unassembled WGS sequence"/>
</dbReference>